<reference evidence="6" key="1">
    <citation type="submission" date="2016-10" db="EMBL/GenBank/DDBJ databases">
        <authorList>
            <person name="de Groot N.N."/>
        </authorList>
    </citation>
    <scope>NUCLEOTIDE SEQUENCE</scope>
</reference>
<gene>
    <name evidence="6" type="ORF">MNB_SV-12-1231</name>
</gene>
<accession>A0A1W1CIF2</accession>
<evidence type="ECO:0000313" key="6">
    <source>
        <dbReference type="EMBL" id="SFV65493.1"/>
    </source>
</evidence>
<evidence type="ECO:0000256" key="2">
    <source>
        <dbReference type="ARBA" id="ARBA00023125"/>
    </source>
</evidence>
<keyword evidence="2" id="KW-0238">DNA-binding</keyword>
<dbReference type="GO" id="GO:0003677">
    <property type="term" value="F:DNA binding"/>
    <property type="evidence" value="ECO:0007669"/>
    <property type="project" value="UniProtKB-KW"/>
</dbReference>
<dbReference type="InterPro" id="IPR047653">
    <property type="entry name" value="Tn3-like_transpos"/>
</dbReference>
<evidence type="ECO:0000256" key="3">
    <source>
        <dbReference type="ARBA" id="ARBA00023172"/>
    </source>
</evidence>
<dbReference type="Pfam" id="PF13700">
    <property type="entry name" value="DUF4158"/>
    <property type="match status" value="1"/>
</dbReference>
<dbReference type="InterPro" id="IPR025296">
    <property type="entry name" value="DUF4158"/>
</dbReference>
<evidence type="ECO:0000259" key="5">
    <source>
        <dbReference type="Pfam" id="PF13700"/>
    </source>
</evidence>
<dbReference type="AlphaFoldDB" id="A0A1W1CIF2"/>
<name>A0A1W1CIF2_9ZZZZ</name>
<dbReference type="GO" id="GO:0004803">
    <property type="term" value="F:transposase activity"/>
    <property type="evidence" value="ECO:0007669"/>
    <property type="project" value="InterPro"/>
</dbReference>
<proteinExistence type="predicted"/>
<sequence length="1003" mass="117666">MGTTLKILTKEEEKFLEQSPKFTYQQKEYFFKLPSSLMNTLNSINKASNKILFILMFGYFKATNRFFKIESDDSNLSYIEEIYNLKKTKIIPSNLRTIQRYKRLIKTHLGIKPYDDLIEEQLQQEAINLANSFVHRKKILYSLIEFSKKLKIEIPSYSELLRIISVALSYHKIEVLNKLKPYLNDERLKVLDEFLDKNSSYKNKYNIIQYKRIGHSTNRKHMLLSLEHFVTMKSKFNAISALIETIGVTPKMAQYYARWIEKGKTTQLTQKDKLNTTFLLLSFIYYQYLIRNDNLIDRFISIVQSAKNSSLRSQKEASFKQEPNKNRIIQSLEESNLSIINEIDAILKNETVNASTKVYLIKQLVEKKSSVLTEILSEKKLFESSTDKRYTFIEKKSKSLQGKLSGVVKAIEFDETSSHQNIIEAINYFKNHDGDIQKDSPRKFLSEEEQKVIFEEGKFRVSLYKILLFFHISDAIKSGILNLKYSYRYQNFESYLIDKEKWEKDKNELLETYDLAHLKDLDKFLEPIKSKLESSYKQTNERIIKELNTNFRLTADSFILKTPKLEKELHQDESISKYFPKSDYLSVIDVLHSINQKTNFLEAFQHYTQSKKERNQSLLLASLLGYGCNINIAKIGKISKGLNEKQLDNTKIWYFTGENTIEANNRVITFMNQLEIVKLLRNQKDINHTSSDGQKFNINASIESVNSGYSFKYFGTAKGVSVYTFIDESHQLFHSQVINVSERESGYVIDGLMHNEVIKSDIHSTDTHGYSEVIFGLTHLLGFSFAPRIKNFKKQQFYSFNAPKEYYALGYKLLPKHKIKEQVIKENWDDILRLIVTIKSRKTTTSQLLKRLTSYSRQHKLYRAIKEFGKIIKTDFLLTYIDNVELRQRIEKQLNKVEASNKFSKAVFFGNNAEFQVSTVEEQNIANNSKRLIQNSIILWNYLYMSKKIQQAQSQKEKDEIIQAIQNSSIVHWSHINFYGEYDFTKRNKRVSAMIRLDDEELF</sequence>
<evidence type="ECO:0000259" key="4">
    <source>
        <dbReference type="Pfam" id="PF01526"/>
    </source>
</evidence>
<dbReference type="GO" id="GO:0006313">
    <property type="term" value="P:DNA transposition"/>
    <property type="evidence" value="ECO:0007669"/>
    <property type="project" value="InterPro"/>
</dbReference>
<dbReference type="Pfam" id="PF01526">
    <property type="entry name" value="DDE_Tnp_Tn3"/>
    <property type="match status" value="1"/>
</dbReference>
<organism evidence="6">
    <name type="scientific">hydrothermal vent metagenome</name>
    <dbReference type="NCBI Taxonomy" id="652676"/>
    <lineage>
        <taxon>unclassified sequences</taxon>
        <taxon>metagenomes</taxon>
        <taxon>ecological metagenomes</taxon>
    </lineage>
</organism>
<protein>
    <submittedName>
        <fullName evidence="6">Mobile element protein</fullName>
    </submittedName>
</protein>
<evidence type="ECO:0000256" key="1">
    <source>
        <dbReference type="ARBA" id="ARBA00022578"/>
    </source>
</evidence>
<dbReference type="InterPro" id="IPR002513">
    <property type="entry name" value="Tn3_Tnp_DDE_dom"/>
</dbReference>
<keyword evidence="1" id="KW-0815">Transposition</keyword>
<feature type="domain" description="Tn3 transposase DDE" evidence="4">
    <location>
        <begin position="589"/>
        <end position="982"/>
    </location>
</feature>
<dbReference type="NCBIfam" id="NF033527">
    <property type="entry name" value="transpos_Tn3"/>
    <property type="match status" value="1"/>
</dbReference>
<dbReference type="EMBL" id="FPHE01000142">
    <property type="protein sequence ID" value="SFV65493.1"/>
    <property type="molecule type" value="Genomic_DNA"/>
</dbReference>
<feature type="domain" description="DUF4158" evidence="5">
    <location>
        <begin position="7"/>
        <end position="165"/>
    </location>
</feature>
<keyword evidence="3" id="KW-0233">DNA recombination</keyword>